<name>S2J6P0_MUCC1</name>
<organism evidence="1 2">
    <name type="scientific">Mucor circinelloides f. circinelloides (strain 1006PhL)</name>
    <name type="common">Mucormycosis agent</name>
    <name type="synonym">Calyptromyces circinelloides</name>
    <dbReference type="NCBI Taxonomy" id="1220926"/>
    <lineage>
        <taxon>Eukaryota</taxon>
        <taxon>Fungi</taxon>
        <taxon>Fungi incertae sedis</taxon>
        <taxon>Mucoromycota</taxon>
        <taxon>Mucoromycotina</taxon>
        <taxon>Mucoromycetes</taxon>
        <taxon>Mucorales</taxon>
        <taxon>Mucorineae</taxon>
        <taxon>Mucoraceae</taxon>
        <taxon>Mucor</taxon>
    </lineage>
</organism>
<accession>S2J6P0</accession>
<gene>
    <name evidence="1" type="ORF">HMPREF1544_07864</name>
</gene>
<dbReference type="STRING" id="1220926.S2J6P0"/>
<dbReference type="EMBL" id="KE124014">
    <property type="protein sequence ID" value="EPB85324.1"/>
    <property type="molecule type" value="Genomic_DNA"/>
</dbReference>
<dbReference type="Proteomes" id="UP000014254">
    <property type="component" value="Unassembled WGS sequence"/>
</dbReference>
<dbReference type="OrthoDB" id="47330at2759"/>
<dbReference type="VEuPathDB" id="FungiDB:HMPREF1544_07864"/>
<evidence type="ECO:0000313" key="2">
    <source>
        <dbReference type="Proteomes" id="UP000014254"/>
    </source>
</evidence>
<proteinExistence type="predicted"/>
<reference evidence="2" key="1">
    <citation type="submission" date="2013-05" db="EMBL/GenBank/DDBJ databases">
        <title>The Genome sequence of Mucor circinelloides f. circinelloides 1006PhL.</title>
        <authorList>
            <consortium name="The Broad Institute Genomics Platform"/>
            <person name="Cuomo C."/>
            <person name="Earl A."/>
            <person name="Findley K."/>
            <person name="Lee S.C."/>
            <person name="Walker B."/>
            <person name="Young S."/>
            <person name="Zeng Q."/>
            <person name="Gargeya S."/>
            <person name="Fitzgerald M."/>
            <person name="Haas B."/>
            <person name="Abouelleil A."/>
            <person name="Allen A.W."/>
            <person name="Alvarado L."/>
            <person name="Arachchi H.M."/>
            <person name="Berlin A.M."/>
            <person name="Chapman S.B."/>
            <person name="Gainer-Dewar J."/>
            <person name="Goldberg J."/>
            <person name="Griggs A."/>
            <person name="Gujja S."/>
            <person name="Hansen M."/>
            <person name="Howarth C."/>
            <person name="Imamovic A."/>
            <person name="Ireland A."/>
            <person name="Larimer J."/>
            <person name="McCowan C."/>
            <person name="Murphy C."/>
            <person name="Pearson M."/>
            <person name="Poon T.W."/>
            <person name="Priest M."/>
            <person name="Roberts A."/>
            <person name="Saif S."/>
            <person name="Shea T."/>
            <person name="Sisk P."/>
            <person name="Sykes S."/>
            <person name="Wortman J."/>
            <person name="Nusbaum C."/>
            <person name="Birren B."/>
        </authorList>
    </citation>
    <scope>NUCLEOTIDE SEQUENCE [LARGE SCALE GENOMIC DNA]</scope>
    <source>
        <strain evidence="2">1006PhL</strain>
    </source>
</reference>
<protein>
    <submittedName>
        <fullName evidence="1">Uncharacterized protein</fullName>
    </submittedName>
</protein>
<evidence type="ECO:0000313" key="1">
    <source>
        <dbReference type="EMBL" id="EPB85324.1"/>
    </source>
</evidence>
<dbReference type="AlphaFoldDB" id="S2J6P0"/>
<sequence length="107" mass="12094">MLRISQRTLNIATRRQLHTTVERRVLTNRLLSGNVIKTPLLAVALKKQPMTSMYYGAKRFYNGGTPGQGGQGFKLNPNQEQEQQKPLEQFGIDLTAMAEKGKLGMYR</sequence>
<keyword evidence="2" id="KW-1185">Reference proteome</keyword>
<dbReference type="InParanoid" id="S2J6P0"/>